<evidence type="ECO:0000313" key="2">
    <source>
        <dbReference type="EMBL" id="SNZ08280.1"/>
    </source>
</evidence>
<evidence type="ECO:0000313" key="3">
    <source>
        <dbReference type="Proteomes" id="UP000219036"/>
    </source>
</evidence>
<protein>
    <submittedName>
        <fullName evidence="2">Uncharacterized protein</fullName>
    </submittedName>
</protein>
<dbReference type="EMBL" id="OBEI01000004">
    <property type="protein sequence ID" value="SNZ08280.1"/>
    <property type="molecule type" value="Genomic_DNA"/>
</dbReference>
<dbReference type="RefSeq" id="WP_097000421.1">
    <property type="nucleotide sequence ID" value="NZ_OBEI01000004.1"/>
</dbReference>
<dbReference type="OrthoDB" id="9826564at2"/>
<sequence>MELFQGLLGIFFFISLGYLVYAFIKKKPKKVPASISIGLFIALFIVDSLTPKKKEEPKVTIEKSEQINNKKFGEILQLLQQYPYMVSAEKVNIKNSEDNFKIIEIHFFEKATFMDYALGFKSLTQEISKVSNQPNWFYIDVYNGDKFIFRLQYFPHQVLGVYKQNPNGRVIHAIIMNNLQVVEKNKDLESWFIEQCRTYKGYLDPFCGKVI</sequence>
<feature type="transmembrane region" description="Helical" evidence="1">
    <location>
        <begin position="31"/>
        <end position="50"/>
    </location>
</feature>
<accession>A0A285NFN4</accession>
<keyword evidence="3" id="KW-1185">Reference proteome</keyword>
<keyword evidence="1" id="KW-0812">Transmembrane</keyword>
<gene>
    <name evidence="2" type="ORF">SAMN06265182_1249</name>
</gene>
<organism evidence="2 3">
    <name type="scientific">Persephonella hydrogeniphila</name>
    <dbReference type="NCBI Taxonomy" id="198703"/>
    <lineage>
        <taxon>Bacteria</taxon>
        <taxon>Pseudomonadati</taxon>
        <taxon>Aquificota</taxon>
        <taxon>Aquificia</taxon>
        <taxon>Aquificales</taxon>
        <taxon>Hydrogenothermaceae</taxon>
        <taxon>Persephonella</taxon>
    </lineage>
</organism>
<proteinExistence type="predicted"/>
<keyword evidence="1" id="KW-1133">Transmembrane helix</keyword>
<name>A0A285NFN4_9AQUI</name>
<feature type="transmembrane region" description="Helical" evidence="1">
    <location>
        <begin position="6"/>
        <end position="24"/>
    </location>
</feature>
<dbReference type="AlphaFoldDB" id="A0A285NFN4"/>
<evidence type="ECO:0000256" key="1">
    <source>
        <dbReference type="SAM" id="Phobius"/>
    </source>
</evidence>
<keyword evidence="1" id="KW-0472">Membrane</keyword>
<reference evidence="3" key="1">
    <citation type="submission" date="2017-09" db="EMBL/GenBank/DDBJ databases">
        <authorList>
            <person name="Varghese N."/>
            <person name="Submissions S."/>
        </authorList>
    </citation>
    <scope>NUCLEOTIDE SEQUENCE [LARGE SCALE GENOMIC DNA]</scope>
    <source>
        <strain evidence="3">DSM 15103</strain>
    </source>
</reference>
<dbReference type="Proteomes" id="UP000219036">
    <property type="component" value="Unassembled WGS sequence"/>
</dbReference>